<comment type="catalytic activity">
    <reaction evidence="6">
        <text>(6S)-NADPHX + ADP = AMP + phosphate + NADPH + H(+)</text>
        <dbReference type="Rhea" id="RHEA:32235"/>
        <dbReference type="ChEBI" id="CHEBI:15378"/>
        <dbReference type="ChEBI" id="CHEBI:43474"/>
        <dbReference type="ChEBI" id="CHEBI:57783"/>
        <dbReference type="ChEBI" id="CHEBI:64076"/>
        <dbReference type="ChEBI" id="CHEBI:456215"/>
        <dbReference type="ChEBI" id="CHEBI:456216"/>
        <dbReference type="EC" id="4.2.1.136"/>
    </reaction>
</comment>
<dbReference type="GO" id="GO:0110051">
    <property type="term" value="P:metabolite repair"/>
    <property type="evidence" value="ECO:0007669"/>
    <property type="project" value="TreeGrafter"/>
</dbReference>
<keyword evidence="4 6" id="KW-0520">NAD</keyword>
<dbReference type="HAMAP" id="MF_01965">
    <property type="entry name" value="NADHX_dehydratase"/>
    <property type="match status" value="1"/>
</dbReference>
<dbReference type="PROSITE" id="PS51383">
    <property type="entry name" value="YJEF_C_3"/>
    <property type="match status" value="1"/>
</dbReference>
<dbReference type="PANTHER" id="PTHR12592:SF0">
    <property type="entry name" value="ATP-DEPENDENT (S)-NAD(P)H-HYDRATE DEHYDRATASE"/>
    <property type="match status" value="1"/>
</dbReference>
<comment type="function">
    <text evidence="6">Catalyzes the dehydration of the S-form of NAD(P)HX at the expense of ADP, which is converted to AMP. Together with NAD(P)HX epimerase, which catalyzes the epimerization of the S- and R-forms, the enzyme allows the repair of both epimers of NAD(P)HX, a damaged form of NAD(P)H that is a result of enzymatic or heat-dependent hydration.</text>
</comment>
<evidence type="ECO:0000256" key="5">
    <source>
        <dbReference type="ARBA" id="ARBA00023239"/>
    </source>
</evidence>
<evidence type="ECO:0000313" key="8">
    <source>
        <dbReference type="EMBL" id="OIP82611.1"/>
    </source>
</evidence>
<comment type="caution">
    <text evidence="6">Lacks conserved residue(s) required for the propagation of feature annotation.</text>
</comment>
<feature type="binding site" evidence="6">
    <location>
        <position position="49"/>
    </location>
    <ligand>
        <name>(6S)-NADPHX</name>
        <dbReference type="ChEBI" id="CHEBI:64076"/>
    </ligand>
</feature>
<sequence length="311" mass="34928">MNIIKTIKSTDTQKIKALFSKLYIPPLNSHKGQNGKLLVIGGSSLFHGASIWAAEIASYVVDMVHYSSTVENNQIMLSLKKKFQNGIIVPRNQLDSYVNEDDSILIGSGMIRKEFRINNLELRIKNKELNLNKITKLKDEAMMTYQLVNYLINNHSNKQWVLDAGALQMMEKEWLSKLKQPIITPHQQEFKCLFGIDISKSKLEDKIKIVEQMALKYETVILLKAVVDIISDGKITYTIKGGNSGLTKGGTGDLLAGLVAAISTRNPPLLSTVCGSLLLKMAADRLFSKQKYWYNIENIIQTVPQVWASLI</sequence>
<feature type="binding site" evidence="6">
    <location>
        <position position="186"/>
    </location>
    <ligand>
        <name>(6S)-NADPHX</name>
        <dbReference type="ChEBI" id="CHEBI:64076"/>
    </ligand>
</feature>
<dbReference type="Pfam" id="PF01256">
    <property type="entry name" value="Carb_kinase"/>
    <property type="match status" value="1"/>
</dbReference>
<evidence type="ECO:0000256" key="1">
    <source>
        <dbReference type="ARBA" id="ARBA00022741"/>
    </source>
</evidence>
<evidence type="ECO:0000256" key="3">
    <source>
        <dbReference type="ARBA" id="ARBA00022857"/>
    </source>
</evidence>
<comment type="caution">
    <text evidence="8">The sequence shown here is derived from an EMBL/GenBank/DDBJ whole genome shotgun (WGS) entry which is preliminary data.</text>
</comment>
<dbReference type="CDD" id="cd01171">
    <property type="entry name" value="YXKO-related"/>
    <property type="match status" value="1"/>
</dbReference>
<dbReference type="InterPro" id="IPR000631">
    <property type="entry name" value="CARKD"/>
</dbReference>
<dbReference type="AlphaFoldDB" id="A0A1J5HDS7"/>
<evidence type="ECO:0000313" key="9">
    <source>
        <dbReference type="Proteomes" id="UP000183758"/>
    </source>
</evidence>
<dbReference type="EC" id="4.2.1.136" evidence="6"/>
<gene>
    <name evidence="6" type="primary">nnrD</name>
    <name evidence="8" type="ORF">AUK04_04420</name>
</gene>
<comment type="subunit">
    <text evidence="6">Homotetramer.</text>
</comment>
<dbReference type="GO" id="GO:0005524">
    <property type="term" value="F:ATP binding"/>
    <property type="evidence" value="ECO:0007669"/>
    <property type="project" value="UniProtKB-KW"/>
</dbReference>
<feature type="domain" description="YjeF C-terminal" evidence="7">
    <location>
        <begin position="14"/>
        <end position="310"/>
    </location>
</feature>
<evidence type="ECO:0000256" key="6">
    <source>
        <dbReference type="HAMAP-Rule" id="MF_01965"/>
    </source>
</evidence>
<reference evidence="8 9" key="1">
    <citation type="journal article" date="2016" name="Environ. Microbiol.">
        <title>Genomic resolution of a cold subsurface aquifer community provides metabolic insights for novel microbes adapted to high CO concentrations.</title>
        <authorList>
            <person name="Probst A.J."/>
            <person name="Castelle C.J."/>
            <person name="Singh A."/>
            <person name="Brown C.T."/>
            <person name="Anantharaman K."/>
            <person name="Sharon I."/>
            <person name="Hug L.A."/>
            <person name="Burstein D."/>
            <person name="Emerson J.B."/>
            <person name="Thomas B.C."/>
            <person name="Banfield J.F."/>
        </authorList>
    </citation>
    <scope>NUCLEOTIDE SEQUENCE [LARGE SCALE GENOMIC DNA]</scope>
    <source>
        <strain evidence="8">CG2_30_33_16</strain>
    </source>
</reference>
<dbReference type="NCBIfam" id="TIGR00196">
    <property type="entry name" value="yjeF_cterm"/>
    <property type="match status" value="1"/>
</dbReference>
<dbReference type="GO" id="GO:0052855">
    <property type="term" value="F:ADP-dependent NAD(P)H-hydrate dehydratase activity"/>
    <property type="evidence" value="ECO:0007669"/>
    <property type="project" value="UniProtKB-UniRule"/>
</dbReference>
<name>A0A1J5HDS7_9BACT</name>
<dbReference type="Gene3D" id="3.40.1190.20">
    <property type="match status" value="1"/>
</dbReference>
<evidence type="ECO:0000256" key="4">
    <source>
        <dbReference type="ARBA" id="ARBA00023027"/>
    </source>
</evidence>
<keyword evidence="3 6" id="KW-0521">NADP</keyword>
<evidence type="ECO:0000256" key="2">
    <source>
        <dbReference type="ARBA" id="ARBA00022840"/>
    </source>
</evidence>
<dbReference type="GO" id="GO:0046496">
    <property type="term" value="P:nicotinamide nucleotide metabolic process"/>
    <property type="evidence" value="ECO:0007669"/>
    <property type="project" value="UniProtKB-UniRule"/>
</dbReference>
<feature type="binding site" evidence="6">
    <location>
        <position position="252"/>
    </location>
    <ligand>
        <name>AMP</name>
        <dbReference type="ChEBI" id="CHEBI:456215"/>
    </ligand>
</feature>
<comment type="cofactor">
    <cofactor evidence="6">
        <name>Mg(2+)</name>
        <dbReference type="ChEBI" id="CHEBI:18420"/>
    </cofactor>
</comment>
<comment type="catalytic activity">
    <reaction evidence="6">
        <text>(6S)-NADHX + ADP = AMP + phosphate + NADH + H(+)</text>
        <dbReference type="Rhea" id="RHEA:32223"/>
        <dbReference type="ChEBI" id="CHEBI:15378"/>
        <dbReference type="ChEBI" id="CHEBI:43474"/>
        <dbReference type="ChEBI" id="CHEBI:57945"/>
        <dbReference type="ChEBI" id="CHEBI:64074"/>
        <dbReference type="ChEBI" id="CHEBI:456215"/>
        <dbReference type="ChEBI" id="CHEBI:456216"/>
        <dbReference type="EC" id="4.2.1.136"/>
    </reaction>
</comment>
<feature type="binding site" evidence="6">
    <location>
        <position position="253"/>
    </location>
    <ligand>
        <name>(6S)-NADPHX</name>
        <dbReference type="ChEBI" id="CHEBI:64076"/>
    </ligand>
</feature>
<feature type="binding site" evidence="6">
    <location>
        <position position="109"/>
    </location>
    <ligand>
        <name>(6S)-NADPHX</name>
        <dbReference type="ChEBI" id="CHEBI:64076"/>
    </ligand>
</feature>
<dbReference type="PANTHER" id="PTHR12592">
    <property type="entry name" value="ATP-DEPENDENT (S)-NAD(P)H-HYDRATE DEHYDRATASE FAMILY MEMBER"/>
    <property type="match status" value="1"/>
</dbReference>
<comment type="similarity">
    <text evidence="6">Belongs to the NnrD/CARKD family.</text>
</comment>
<proteinExistence type="inferred from homology"/>
<keyword evidence="5 6" id="KW-0456">Lyase</keyword>
<accession>A0A1J5HDS7</accession>
<keyword evidence="1 6" id="KW-0547">Nucleotide-binding</keyword>
<dbReference type="SUPFAM" id="SSF53613">
    <property type="entry name" value="Ribokinase-like"/>
    <property type="match status" value="1"/>
</dbReference>
<organism evidence="8 9">
    <name type="scientific">Candidatus Roizmanbacteria bacterium CG2_30_33_16</name>
    <dbReference type="NCBI Taxonomy" id="1805340"/>
    <lineage>
        <taxon>Bacteria</taxon>
        <taxon>Candidatus Roizmaniibacteriota</taxon>
    </lineage>
</organism>
<protein>
    <recommendedName>
        <fullName evidence="6">ADP-dependent (S)-NAD(P)H-hydrate dehydratase</fullName>
        <ecNumber evidence="6">4.2.1.136</ecNumber>
    </recommendedName>
    <alternativeName>
        <fullName evidence="6">ADP-dependent NAD(P)HX dehydratase</fullName>
    </alternativeName>
</protein>
<evidence type="ECO:0000259" key="7">
    <source>
        <dbReference type="PROSITE" id="PS51383"/>
    </source>
</evidence>
<dbReference type="InterPro" id="IPR029056">
    <property type="entry name" value="Ribokinase-like"/>
</dbReference>
<dbReference type="EMBL" id="MNZM01000109">
    <property type="protein sequence ID" value="OIP82611.1"/>
    <property type="molecule type" value="Genomic_DNA"/>
</dbReference>
<dbReference type="Proteomes" id="UP000183758">
    <property type="component" value="Unassembled WGS sequence"/>
</dbReference>
<keyword evidence="2 6" id="KW-0067">ATP-binding</keyword>